<dbReference type="InterPro" id="IPR032172">
    <property type="entry name" value="FXR1_C1"/>
</dbReference>
<keyword evidence="5" id="KW-1185">Reference proteome</keyword>
<dbReference type="Pfam" id="PF16097">
    <property type="entry name" value="FXR_C3"/>
    <property type="match status" value="1"/>
</dbReference>
<gene>
    <name evidence="4" type="ORF">COCON_G00058700</name>
</gene>
<dbReference type="OrthoDB" id="424249at2759"/>
<dbReference type="AlphaFoldDB" id="A0A9Q1DRM9"/>
<feature type="compositionally biased region" description="Polar residues" evidence="1">
    <location>
        <begin position="113"/>
        <end position="126"/>
    </location>
</feature>
<feature type="domain" description="Fragile X-related 1 protein C-terminal region 3" evidence="3">
    <location>
        <begin position="92"/>
        <end position="154"/>
    </location>
</feature>
<feature type="compositionally biased region" description="Polar residues" evidence="1">
    <location>
        <begin position="60"/>
        <end position="70"/>
    </location>
</feature>
<feature type="domain" description="Fragile X-related protein 1 C-terminal region 1" evidence="2">
    <location>
        <begin position="4"/>
        <end position="71"/>
    </location>
</feature>
<dbReference type="EMBL" id="JAFJMO010000004">
    <property type="protein sequence ID" value="KAJ8278804.1"/>
    <property type="molecule type" value="Genomic_DNA"/>
</dbReference>
<evidence type="ECO:0000313" key="4">
    <source>
        <dbReference type="EMBL" id="KAJ8278804.1"/>
    </source>
</evidence>
<reference evidence="4" key="1">
    <citation type="journal article" date="2023" name="Science">
        <title>Genome structures resolve the early diversification of teleost fishes.</title>
        <authorList>
            <person name="Parey E."/>
            <person name="Louis A."/>
            <person name="Montfort J."/>
            <person name="Bouchez O."/>
            <person name="Roques C."/>
            <person name="Iampietro C."/>
            <person name="Lluch J."/>
            <person name="Castinel A."/>
            <person name="Donnadieu C."/>
            <person name="Desvignes T."/>
            <person name="Floi Bucao C."/>
            <person name="Jouanno E."/>
            <person name="Wen M."/>
            <person name="Mejri S."/>
            <person name="Dirks R."/>
            <person name="Jansen H."/>
            <person name="Henkel C."/>
            <person name="Chen W.J."/>
            <person name="Zahm M."/>
            <person name="Cabau C."/>
            <person name="Klopp C."/>
            <person name="Thompson A.W."/>
            <person name="Robinson-Rechavi M."/>
            <person name="Braasch I."/>
            <person name="Lecointre G."/>
            <person name="Bobe J."/>
            <person name="Postlethwait J.H."/>
            <person name="Berthelot C."/>
            <person name="Roest Crollius H."/>
            <person name="Guiguen Y."/>
        </authorList>
    </citation>
    <scope>NUCLEOTIDE SEQUENCE</scope>
    <source>
        <strain evidence="4">Concon-B</strain>
    </source>
</reference>
<comment type="caution">
    <text evidence="4">The sequence shown here is derived from an EMBL/GenBank/DDBJ whole genome shotgun (WGS) entry which is preliminary data.</text>
</comment>
<feature type="region of interest" description="Disordered" evidence="1">
    <location>
        <begin position="1"/>
        <end position="70"/>
    </location>
</feature>
<dbReference type="Proteomes" id="UP001152803">
    <property type="component" value="Unassembled WGS sequence"/>
</dbReference>
<accession>A0A9Q1DRM9</accession>
<feature type="region of interest" description="Disordered" evidence="1">
    <location>
        <begin position="82"/>
        <end position="155"/>
    </location>
</feature>
<name>A0A9Q1DRM9_CONCO</name>
<evidence type="ECO:0000313" key="5">
    <source>
        <dbReference type="Proteomes" id="UP001152803"/>
    </source>
</evidence>
<evidence type="ECO:0000259" key="3">
    <source>
        <dbReference type="Pfam" id="PF16097"/>
    </source>
</evidence>
<feature type="compositionally biased region" description="Basic and acidic residues" evidence="1">
    <location>
        <begin position="83"/>
        <end position="110"/>
    </location>
</feature>
<sequence>MLFSVLRDPDSNPYSVLDHTETDQTADTDGSESQPLPARRRRSRRRRTDEDASLIDGLSESDNGSLSENGIVTVADYISRAESQSRQRNAKELKKNKKELGQVEFIEERGPSAATTTPNGSVSQSEGPEKAPAVATERAGYHGGEDQPAVLNGVS</sequence>
<dbReference type="Pfam" id="PF16096">
    <property type="entry name" value="FXR_C1"/>
    <property type="match status" value="1"/>
</dbReference>
<protein>
    <submittedName>
        <fullName evidence="4">Uncharacterized protein</fullName>
    </submittedName>
</protein>
<dbReference type="InterPro" id="IPR032177">
    <property type="entry name" value="FXR_C3"/>
</dbReference>
<organism evidence="4 5">
    <name type="scientific">Conger conger</name>
    <name type="common">Conger eel</name>
    <name type="synonym">Muraena conger</name>
    <dbReference type="NCBI Taxonomy" id="82655"/>
    <lineage>
        <taxon>Eukaryota</taxon>
        <taxon>Metazoa</taxon>
        <taxon>Chordata</taxon>
        <taxon>Craniata</taxon>
        <taxon>Vertebrata</taxon>
        <taxon>Euteleostomi</taxon>
        <taxon>Actinopterygii</taxon>
        <taxon>Neopterygii</taxon>
        <taxon>Teleostei</taxon>
        <taxon>Anguilliformes</taxon>
        <taxon>Congridae</taxon>
        <taxon>Conger</taxon>
    </lineage>
</organism>
<evidence type="ECO:0000259" key="2">
    <source>
        <dbReference type="Pfam" id="PF16096"/>
    </source>
</evidence>
<evidence type="ECO:0000256" key="1">
    <source>
        <dbReference type="SAM" id="MobiDB-lite"/>
    </source>
</evidence>
<proteinExistence type="predicted"/>